<evidence type="ECO:0000313" key="3">
    <source>
        <dbReference type="Proteomes" id="UP001500841"/>
    </source>
</evidence>
<dbReference type="Pfam" id="PF13568">
    <property type="entry name" value="OMP_b-brl_2"/>
    <property type="match status" value="1"/>
</dbReference>
<dbReference type="RefSeq" id="WP_345104124.1">
    <property type="nucleotide sequence ID" value="NZ_BAABCV010000007.1"/>
</dbReference>
<accession>A0ABP7WVR7</accession>
<organism evidence="2 3">
    <name type="scientific">Mucilaginibacter panaciglaebae</name>
    <dbReference type="NCBI Taxonomy" id="502331"/>
    <lineage>
        <taxon>Bacteria</taxon>
        <taxon>Pseudomonadati</taxon>
        <taxon>Bacteroidota</taxon>
        <taxon>Sphingobacteriia</taxon>
        <taxon>Sphingobacteriales</taxon>
        <taxon>Sphingobacteriaceae</taxon>
        <taxon>Mucilaginibacter</taxon>
    </lineage>
</organism>
<reference evidence="3" key="1">
    <citation type="journal article" date="2019" name="Int. J. Syst. Evol. Microbiol.">
        <title>The Global Catalogue of Microorganisms (GCM) 10K type strain sequencing project: providing services to taxonomists for standard genome sequencing and annotation.</title>
        <authorList>
            <consortium name="The Broad Institute Genomics Platform"/>
            <consortium name="The Broad Institute Genome Sequencing Center for Infectious Disease"/>
            <person name="Wu L."/>
            <person name="Ma J."/>
        </authorList>
    </citation>
    <scope>NUCLEOTIDE SEQUENCE [LARGE SCALE GENOMIC DNA]</scope>
    <source>
        <strain evidence="3">JCM 17085</strain>
    </source>
</reference>
<sequence>MKNFILSGMIVCAATFAGINKTYAQNTKPRVGFKVGVDDMTLGSMNKNGTVNGYHYRIGLQIGLYADLPINNKLSFMPQALFTQKGGKLKNAIVASNTTMVDGEIDYLELPLLITFKPVPKLTIAAGPQASFFLSQGTTRREVGSFDIVNGSNYTNNGFTKVLIGGNLGVGYNFYKNFGLNLHYTRDFQSPGNGNGILMNGERNSGFALTVSYLFN</sequence>
<gene>
    <name evidence="2" type="ORF">GCM10022392_22020</name>
</gene>
<dbReference type="EMBL" id="BAABCV010000007">
    <property type="protein sequence ID" value="GAA4097951.1"/>
    <property type="molecule type" value="Genomic_DNA"/>
</dbReference>
<keyword evidence="3" id="KW-1185">Reference proteome</keyword>
<protein>
    <recommendedName>
        <fullName evidence="1">Outer membrane protein beta-barrel domain-containing protein</fullName>
    </recommendedName>
</protein>
<comment type="caution">
    <text evidence="2">The sequence shown here is derived from an EMBL/GenBank/DDBJ whole genome shotgun (WGS) entry which is preliminary data.</text>
</comment>
<feature type="domain" description="Outer membrane protein beta-barrel" evidence="1">
    <location>
        <begin position="24"/>
        <end position="186"/>
    </location>
</feature>
<evidence type="ECO:0000313" key="2">
    <source>
        <dbReference type="EMBL" id="GAA4097951.1"/>
    </source>
</evidence>
<proteinExistence type="predicted"/>
<evidence type="ECO:0000259" key="1">
    <source>
        <dbReference type="Pfam" id="PF13568"/>
    </source>
</evidence>
<dbReference type="Proteomes" id="UP001500841">
    <property type="component" value="Unassembled WGS sequence"/>
</dbReference>
<dbReference type="InterPro" id="IPR025665">
    <property type="entry name" value="Beta-barrel_OMP_2"/>
</dbReference>
<name>A0ABP7WVR7_9SPHI</name>